<gene>
    <name evidence="9" type="ORF">IPN75_14715</name>
</gene>
<dbReference type="EMBL" id="JADKBR010000017">
    <property type="protein sequence ID" value="MBK8891529.1"/>
    <property type="molecule type" value="Genomic_DNA"/>
</dbReference>
<feature type="domain" description="ABC transporter" evidence="8">
    <location>
        <begin position="22"/>
        <end position="243"/>
    </location>
</feature>
<evidence type="ECO:0000256" key="4">
    <source>
        <dbReference type="ARBA" id="ARBA00022840"/>
    </source>
</evidence>
<dbReference type="PROSITE" id="PS50893">
    <property type="entry name" value="ABC_TRANSPORTER_2"/>
    <property type="match status" value="1"/>
</dbReference>
<dbReference type="GO" id="GO:0005524">
    <property type="term" value="F:ATP binding"/>
    <property type="evidence" value="ECO:0007669"/>
    <property type="project" value="UniProtKB-KW"/>
</dbReference>
<comment type="caution">
    <text evidence="9">The sequence shown here is derived from an EMBL/GenBank/DDBJ whole genome shotgun (WGS) entry which is preliminary data.</text>
</comment>
<dbReference type="GO" id="GO:0089705">
    <property type="term" value="P:protein localization to outer membrane"/>
    <property type="evidence" value="ECO:0007669"/>
    <property type="project" value="TreeGrafter"/>
</dbReference>
<dbReference type="InterPro" id="IPR015854">
    <property type="entry name" value="ABC_transpr_LolD-like"/>
</dbReference>
<dbReference type="PROSITE" id="PS00211">
    <property type="entry name" value="ABC_TRANSPORTER_1"/>
    <property type="match status" value="1"/>
</dbReference>
<dbReference type="InterPro" id="IPR003439">
    <property type="entry name" value="ABC_transporter-like_ATP-bd"/>
</dbReference>
<dbReference type="AlphaFoldDB" id="A0A9D7QJP8"/>
<dbReference type="PANTHER" id="PTHR24220:SF689">
    <property type="entry name" value="LIPOPROTEIN-RELEASING SYSTEM ATP-BINDING PROTEIN LOLD"/>
    <property type="match status" value="1"/>
</dbReference>
<dbReference type="InterPro" id="IPR027417">
    <property type="entry name" value="P-loop_NTPase"/>
</dbReference>
<keyword evidence="5" id="KW-1133">Transmembrane helix</keyword>
<dbReference type="SUPFAM" id="SSF52540">
    <property type="entry name" value="P-loop containing nucleoside triphosphate hydrolases"/>
    <property type="match status" value="1"/>
</dbReference>
<dbReference type="GO" id="GO:0046677">
    <property type="term" value="P:response to antibiotic"/>
    <property type="evidence" value="ECO:0007669"/>
    <property type="project" value="UniProtKB-KW"/>
</dbReference>
<comment type="similarity">
    <text evidence="7">Belongs to the ABC transporter superfamily. Macrolide exporter (TC 3.A.1.122) family.</text>
</comment>
<dbReference type="GO" id="GO:0005886">
    <property type="term" value="C:plasma membrane"/>
    <property type="evidence" value="ECO:0007669"/>
    <property type="project" value="TreeGrafter"/>
</dbReference>
<evidence type="ECO:0000256" key="2">
    <source>
        <dbReference type="ARBA" id="ARBA00022475"/>
    </source>
</evidence>
<evidence type="ECO:0000256" key="1">
    <source>
        <dbReference type="ARBA" id="ARBA00022448"/>
    </source>
</evidence>
<dbReference type="InterPro" id="IPR003593">
    <property type="entry name" value="AAA+_ATPase"/>
</dbReference>
<dbReference type="PANTHER" id="PTHR24220">
    <property type="entry name" value="IMPORT ATP-BINDING PROTEIN"/>
    <property type="match status" value="1"/>
</dbReference>
<dbReference type="SMART" id="SM00382">
    <property type="entry name" value="AAA"/>
    <property type="match status" value="1"/>
</dbReference>
<keyword evidence="5" id="KW-0472">Membrane</keyword>
<reference evidence="9" key="1">
    <citation type="submission" date="2020-10" db="EMBL/GenBank/DDBJ databases">
        <title>Connecting structure to function with the recovery of over 1000 high-quality activated sludge metagenome-assembled genomes encoding full-length rRNA genes using long-read sequencing.</title>
        <authorList>
            <person name="Singleton C.M."/>
            <person name="Petriglieri F."/>
            <person name="Kristensen J.M."/>
            <person name="Kirkegaard R.H."/>
            <person name="Michaelsen T.Y."/>
            <person name="Andersen M.H."/>
            <person name="Karst S.M."/>
            <person name="Dueholm M.S."/>
            <person name="Nielsen P.H."/>
            <person name="Albertsen M."/>
        </authorList>
    </citation>
    <scope>NUCLEOTIDE SEQUENCE</scope>
    <source>
        <strain evidence="9">OdNE_18-Q3-R46-58_BAT3C.305</strain>
    </source>
</reference>
<evidence type="ECO:0000256" key="5">
    <source>
        <dbReference type="ARBA" id="ARBA00022989"/>
    </source>
</evidence>
<dbReference type="GO" id="GO:0016887">
    <property type="term" value="F:ATP hydrolysis activity"/>
    <property type="evidence" value="ECO:0007669"/>
    <property type="project" value="InterPro"/>
</dbReference>
<dbReference type="GO" id="GO:0044874">
    <property type="term" value="P:lipoprotein localization to outer membrane"/>
    <property type="evidence" value="ECO:0007669"/>
    <property type="project" value="TreeGrafter"/>
</dbReference>
<keyword evidence="3" id="KW-0547">Nucleotide-binding</keyword>
<evidence type="ECO:0000256" key="7">
    <source>
        <dbReference type="ARBA" id="ARBA00038388"/>
    </source>
</evidence>
<organism evidence="9 10">
    <name type="scientific">Candidatus Dechloromonas phosphorivorans</name>
    <dbReference type="NCBI Taxonomy" id="2899244"/>
    <lineage>
        <taxon>Bacteria</taxon>
        <taxon>Pseudomonadati</taxon>
        <taxon>Pseudomonadota</taxon>
        <taxon>Betaproteobacteria</taxon>
        <taxon>Rhodocyclales</taxon>
        <taxon>Azonexaceae</taxon>
        <taxon>Dechloromonas</taxon>
    </lineage>
</organism>
<dbReference type="CDD" id="cd03255">
    <property type="entry name" value="ABC_MJ0796_LolCDE_FtsE"/>
    <property type="match status" value="1"/>
</dbReference>
<dbReference type="GO" id="GO:0098796">
    <property type="term" value="C:membrane protein complex"/>
    <property type="evidence" value="ECO:0007669"/>
    <property type="project" value="UniProtKB-ARBA"/>
</dbReference>
<keyword evidence="5" id="KW-0812">Transmembrane</keyword>
<dbReference type="Pfam" id="PF00005">
    <property type="entry name" value="ABC_tran"/>
    <property type="match status" value="1"/>
</dbReference>
<dbReference type="Gene3D" id="3.40.50.300">
    <property type="entry name" value="P-loop containing nucleotide triphosphate hydrolases"/>
    <property type="match status" value="1"/>
</dbReference>
<evidence type="ECO:0000313" key="9">
    <source>
        <dbReference type="EMBL" id="MBK8891529.1"/>
    </source>
</evidence>
<protein>
    <submittedName>
        <fullName evidence="9">ABC transporter ATP-binding protein</fullName>
    </submittedName>
</protein>
<dbReference type="Proteomes" id="UP000808146">
    <property type="component" value="Unassembled WGS sequence"/>
</dbReference>
<accession>A0A9D7QJP8</accession>
<sequence>MAESQRFPIPADAPPDVGRVVVEMRAVRKAFNVGTPIETEVLHGIDLTLDKGEFCAVMGPSGSGKSTLLNLVGLLDRPTSGTLAVCGEETTTLDDRALTRLRGHNIGFVFQYHHLITAFSALENVMMPMLGAAGFANKGMREHAAALIGDVGLTAWQDNLAGNLSGGQQQRVAVARALAMDPALVLADEPTGNLDTKSADEVFALLRRFNRDQGTTVLFVTHNPALASRCDKTIHVIDGIVSG</sequence>
<evidence type="ECO:0000259" key="8">
    <source>
        <dbReference type="PROSITE" id="PS50893"/>
    </source>
</evidence>
<evidence type="ECO:0000256" key="6">
    <source>
        <dbReference type="ARBA" id="ARBA00023251"/>
    </source>
</evidence>
<dbReference type="InterPro" id="IPR017871">
    <property type="entry name" value="ABC_transporter-like_CS"/>
</dbReference>
<keyword evidence="1" id="KW-0813">Transport</keyword>
<keyword evidence="4 9" id="KW-0067">ATP-binding</keyword>
<evidence type="ECO:0000256" key="3">
    <source>
        <dbReference type="ARBA" id="ARBA00022741"/>
    </source>
</evidence>
<proteinExistence type="inferred from homology"/>
<keyword evidence="2" id="KW-1003">Cell membrane</keyword>
<dbReference type="GO" id="GO:0022857">
    <property type="term" value="F:transmembrane transporter activity"/>
    <property type="evidence" value="ECO:0007669"/>
    <property type="project" value="TreeGrafter"/>
</dbReference>
<dbReference type="FunFam" id="3.40.50.300:FF:000032">
    <property type="entry name" value="Export ABC transporter ATP-binding protein"/>
    <property type="match status" value="1"/>
</dbReference>
<dbReference type="InterPro" id="IPR017911">
    <property type="entry name" value="MacB-like_ATP-bd"/>
</dbReference>
<name>A0A9D7QJP8_9RHOO</name>
<keyword evidence="6" id="KW-0046">Antibiotic resistance</keyword>
<evidence type="ECO:0000313" key="10">
    <source>
        <dbReference type="Proteomes" id="UP000808146"/>
    </source>
</evidence>